<dbReference type="Proteomes" id="UP000004994">
    <property type="component" value="Chromosome 12"/>
</dbReference>
<dbReference type="AlphaFoldDB" id="A0A3Q7JVI9"/>
<feature type="region of interest" description="Disordered" evidence="1">
    <location>
        <begin position="1"/>
        <end position="25"/>
    </location>
</feature>
<dbReference type="InParanoid" id="A0A3Q7JVI9"/>
<reference evidence="2" key="1">
    <citation type="journal article" date="2012" name="Nature">
        <title>The tomato genome sequence provides insights into fleshy fruit evolution.</title>
        <authorList>
            <consortium name="Tomato Genome Consortium"/>
        </authorList>
    </citation>
    <scope>NUCLEOTIDE SEQUENCE [LARGE SCALE GENOMIC DNA]</scope>
    <source>
        <strain evidence="2">cv. Heinz 1706</strain>
    </source>
</reference>
<dbReference type="Gramene" id="Solyc12g039140.1.1">
    <property type="protein sequence ID" value="Solyc12g039140.1.1.1"/>
    <property type="gene ID" value="Solyc12g039140.1"/>
</dbReference>
<dbReference type="PaxDb" id="4081-Solyc12g039140.1.1"/>
<sequence length="139" mass="16026">MSIDAHQPPVGQTREDMKEDAPKSSLSEISTLRIVALMIFPEMEDKKYIHMCPSSLMKCSFDLHPAMNPALDKYDVVKSLTLCPNPFQVKGDPLLVNPPIFYTPMTNPTNLVVWYIREGNNPSFRRTFRDLMRTHKTLW</sequence>
<evidence type="ECO:0000313" key="3">
    <source>
        <dbReference type="Proteomes" id="UP000004994"/>
    </source>
</evidence>
<evidence type="ECO:0000313" key="2">
    <source>
        <dbReference type="EnsemblPlants" id="Solyc12g039140.1.1.1"/>
    </source>
</evidence>
<name>A0A3Q7JVI9_SOLLC</name>
<dbReference type="EnsemblPlants" id="Solyc12g039140.1.1">
    <property type="protein sequence ID" value="Solyc12g039140.1.1.1"/>
    <property type="gene ID" value="Solyc12g039140.1"/>
</dbReference>
<organism evidence="2">
    <name type="scientific">Solanum lycopersicum</name>
    <name type="common">Tomato</name>
    <name type="synonym">Lycopersicon esculentum</name>
    <dbReference type="NCBI Taxonomy" id="4081"/>
    <lineage>
        <taxon>Eukaryota</taxon>
        <taxon>Viridiplantae</taxon>
        <taxon>Streptophyta</taxon>
        <taxon>Embryophyta</taxon>
        <taxon>Tracheophyta</taxon>
        <taxon>Spermatophyta</taxon>
        <taxon>Magnoliopsida</taxon>
        <taxon>eudicotyledons</taxon>
        <taxon>Gunneridae</taxon>
        <taxon>Pentapetalae</taxon>
        <taxon>asterids</taxon>
        <taxon>lamiids</taxon>
        <taxon>Solanales</taxon>
        <taxon>Solanaceae</taxon>
        <taxon>Solanoideae</taxon>
        <taxon>Solaneae</taxon>
        <taxon>Solanum</taxon>
        <taxon>Solanum subgen. Lycopersicon</taxon>
    </lineage>
</organism>
<keyword evidence="3" id="KW-1185">Reference proteome</keyword>
<feature type="compositionally biased region" description="Basic and acidic residues" evidence="1">
    <location>
        <begin position="13"/>
        <end position="22"/>
    </location>
</feature>
<accession>A0A3Q7JVI9</accession>
<proteinExistence type="predicted"/>
<dbReference type="PANTHER" id="PTHR35218">
    <property type="entry name" value="RNASE H DOMAIN-CONTAINING PROTEIN"/>
    <property type="match status" value="1"/>
</dbReference>
<protein>
    <submittedName>
        <fullName evidence="2">Uncharacterized protein</fullName>
    </submittedName>
</protein>
<dbReference type="PANTHER" id="PTHR35218:SF9">
    <property type="entry name" value="ENDONUCLEASE_EXONUCLEASE_PHOSPHATASE DOMAIN-CONTAINING PROTEIN"/>
    <property type="match status" value="1"/>
</dbReference>
<evidence type="ECO:0000256" key="1">
    <source>
        <dbReference type="SAM" id="MobiDB-lite"/>
    </source>
</evidence>
<reference evidence="2" key="2">
    <citation type="submission" date="2019-01" db="UniProtKB">
        <authorList>
            <consortium name="EnsemblPlants"/>
        </authorList>
    </citation>
    <scope>IDENTIFICATION</scope>
    <source>
        <strain evidence="2">cv. Heinz 1706</strain>
    </source>
</reference>